<reference evidence="2" key="1">
    <citation type="submission" date="2020-08" db="EMBL/GenBank/DDBJ databases">
        <authorList>
            <person name="Cejkova D."/>
            <person name="Kubasova T."/>
            <person name="Jahodarova E."/>
            <person name="Rychlik I."/>
        </authorList>
    </citation>
    <scope>NUCLEOTIDE SEQUENCE</scope>
    <source>
        <strain evidence="2">An836</strain>
    </source>
</reference>
<comment type="caution">
    <text evidence="2">The sequence shown here is derived from an EMBL/GenBank/DDBJ whole genome shotgun (WGS) entry which is preliminary data.</text>
</comment>
<dbReference type="RefSeq" id="WP_204468750.1">
    <property type="nucleotide sequence ID" value="NZ_JACLYU010000008.1"/>
</dbReference>
<proteinExistence type="predicted"/>
<feature type="chain" id="PRO_5039631714" description="Lipoprotein" evidence="1">
    <location>
        <begin position="29"/>
        <end position="293"/>
    </location>
</feature>
<evidence type="ECO:0000256" key="1">
    <source>
        <dbReference type="SAM" id="SignalP"/>
    </source>
</evidence>
<evidence type="ECO:0008006" key="4">
    <source>
        <dbReference type="Google" id="ProtNLM"/>
    </source>
</evidence>
<protein>
    <recommendedName>
        <fullName evidence="4">Lipoprotein</fullName>
    </recommendedName>
</protein>
<keyword evidence="1" id="KW-0732">Signal</keyword>
<dbReference type="AlphaFoldDB" id="A0A938WZ80"/>
<sequence length="293" mass="29696">MQTPRRPFPAIPAVPGRAARTVAAGALAAAMAAGTAGCAAPALDARVAADETPSACETAYGRAASLTETSVSASPVFQRYLSAREARNAWSTVATACGERFDEGVVRAAQAGARAAALAGSVGLAPGTAAGPGAPATVDFDDVVELALPDDAVERLALAEDRAGFATEVLAARQAPGATLAISDNHKAMAERLVSLAPAGGDPRRKVYETEELVAHPDRIEDPATGFDAPTTAVVEMDCARAWLDATRDAGGTSPATLGVLADAATARLWRALTLGYPAADWALFDATGDGTQ</sequence>
<dbReference type="EMBL" id="JACLYU010000008">
    <property type="protein sequence ID" value="MBM6699758.1"/>
    <property type="molecule type" value="Genomic_DNA"/>
</dbReference>
<keyword evidence="3" id="KW-1185">Reference proteome</keyword>
<evidence type="ECO:0000313" key="3">
    <source>
        <dbReference type="Proteomes" id="UP000718821"/>
    </source>
</evidence>
<gene>
    <name evidence="2" type="ORF">H7U32_05400</name>
</gene>
<accession>A0A938WZ80</accession>
<feature type="signal peptide" evidence="1">
    <location>
        <begin position="1"/>
        <end position="28"/>
    </location>
</feature>
<name>A0A938WZ80_9BIFI</name>
<evidence type="ECO:0000313" key="2">
    <source>
        <dbReference type="EMBL" id="MBM6699758.1"/>
    </source>
</evidence>
<dbReference type="Proteomes" id="UP000718821">
    <property type="component" value="Unassembled WGS sequence"/>
</dbReference>
<reference evidence="2" key="2">
    <citation type="journal article" date="2021" name="Sci. Rep.">
        <title>The distribution of antibiotic resistance genes in chicken gut microbiota commensals.</title>
        <authorList>
            <person name="Juricova H."/>
            <person name="Matiasovicova J."/>
            <person name="Kubasova T."/>
            <person name="Cejkova D."/>
            <person name="Rychlik I."/>
        </authorList>
    </citation>
    <scope>NUCLEOTIDE SEQUENCE</scope>
    <source>
        <strain evidence="2">An836</strain>
    </source>
</reference>
<organism evidence="2 3">
    <name type="scientific">Bifidobacterium pullorum subsp. saeculare</name>
    <dbReference type="NCBI Taxonomy" id="78257"/>
    <lineage>
        <taxon>Bacteria</taxon>
        <taxon>Bacillati</taxon>
        <taxon>Actinomycetota</taxon>
        <taxon>Actinomycetes</taxon>
        <taxon>Bifidobacteriales</taxon>
        <taxon>Bifidobacteriaceae</taxon>
        <taxon>Bifidobacterium</taxon>
    </lineage>
</organism>